<dbReference type="InterPro" id="IPR002938">
    <property type="entry name" value="FAD-bd"/>
</dbReference>
<dbReference type="RefSeq" id="WP_353650711.1">
    <property type="nucleotide sequence ID" value="NZ_CP159218.1"/>
</dbReference>
<evidence type="ECO:0000256" key="1">
    <source>
        <dbReference type="ARBA" id="ARBA00001974"/>
    </source>
</evidence>
<keyword evidence="2" id="KW-0285">Flavoprotein</keyword>
<accession>A0AAU8DV68</accession>
<dbReference type="EMBL" id="CP159218">
    <property type="protein sequence ID" value="XCG65100.1"/>
    <property type="molecule type" value="Genomic_DNA"/>
</dbReference>
<dbReference type="InterPro" id="IPR050641">
    <property type="entry name" value="RIFMO-like"/>
</dbReference>
<dbReference type="AlphaFoldDB" id="A0AAU8DV68"/>
<comment type="cofactor">
    <cofactor evidence="1">
        <name>FAD</name>
        <dbReference type="ChEBI" id="CHEBI:57692"/>
    </cofactor>
</comment>
<reference evidence="5" key="1">
    <citation type="submission" date="2024-05" db="EMBL/GenBank/DDBJ databases">
        <authorList>
            <person name="Cai S.Y."/>
            <person name="Jin L.M."/>
            <person name="Li H.R."/>
        </authorList>
    </citation>
    <scope>NUCLEOTIDE SEQUENCE</scope>
    <source>
        <strain evidence="5">A5-74</strain>
    </source>
</reference>
<organism evidence="5">
    <name type="scientific">Nakamurella sp. A5-74</name>
    <dbReference type="NCBI Taxonomy" id="3158264"/>
    <lineage>
        <taxon>Bacteria</taxon>
        <taxon>Bacillati</taxon>
        <taxon>Actinomycetota</taxon>
        <taxon>Actinomycetes</taxon>
        <taxon>Nakamurellales</taxon>
        <taxon>Nakamurellaceae</taxon>
        <taxon>Nakamurella</taxon>
    </lineage>
</organism>
<sequence>MSTTATDIPTEVDVLVVGAGPVGLSAACALLQSGLRLLVVDEQMSVHHTSRAAVVHPRTLEALATIDVAEAVVGRAHCINTFEVRDRDRTLFQLVFDDLPSPYSFIAMIPQDVTEQILAERLEALGGRVFRGVAVRSLTDGPDAASVLVEPVGTPGAVVEVRARYVIGADGAHSTVRSCAGIDAGTADAAAESFLLADVTVSEQARTALPDDRVLLFLDRAGILVSAPLPDGSHRIVAATDRAPAAPDADDVSRFLTDRVPGISADPVRAVRWGSRFRVHHGVAASLHRGHVLLAGDAAHVHSPAGGQGMNLGIRDAIGAAAAIQDALAGNPGALDVWAQTHRRLAVHVVGLATRLTRVATLRRGRGLRTVLLTLIGRSARFRRRLALDLAGLADR</sequence>
<dbReference type="SUPFAM" id="SSF51905">
    <property type="entry name" value="FAD/NAD(P)-binding domain"/>
    <property type="match status" value="1"/>
</dbReference>
<proteinExistence type="predicted"/>
<evidence type="ECO:0000256" key="3">
    <source>
        <dbReference type="ARBA" id="ARBA00022827"/>
    </source>
</evidence>
<dbReference type="Gene3D" id="3.30.70.2450">
    <property type="match status" value="1"/>
</dbReference>
<evidence type="ECO:0000256" key="2">
    <source>
        <dbReference type="ARBA" id="ARBA00022630"/>
    </source>
</evidence>
<gene>
    <name evidence="5" type="ORF">ABLG96_07320</name>
</gene>
<dbReference type="GO" id="GO:0071949">
    <property type="term" value="F:FAD binding"/>
    <property type="evidence" value="ECO:0007669"/>
    <property type="project" value="InterPro"/>
</dbReference>
<keyword evidence="5" id="KW-0503">Monooxygenase</keyword>
<dbReference type="GO" id="GO:0016709">
    <property type="term" value="F:oxidoreductase activity, acting on paired donors, with incorporation or reduction of molecular oxygen, NAD(P)H as one donor, and incorporation of one atom of oxygen"/>
    <property type="evidence" value="ECO:0007669"/>
    <property type="project" value="UniProtKB-ARBA"/>
</dbReference>
<dbReference type="PANTHER" id="PTHR43004">
    <property type="entry name" value="TRK SYSTEM POTASSIUM UPTAKE PROTEIN"/>
    <property type="match status" value="1"/>
</dbReference>
<evidence type="ECO:0000259" key="4">
    <source>
        <dbReference type="Pfam" id="PF01494"/>
    </source>
</evidence>
<feature type="domain" description="FAD-binding" evidence="4">
    <location>
        <begin position="11"/>
        <end position="343"/>
    </location>
</feature>
<dbReference type="Gene3D" id="3.50.50.60">
    <property type="entry name" value="FAD/NAD(P)-binding domain"/>
    <property type="match status" value="1"/>
</dbReference>
<keyword evidence="3" id="KW-0274">FAD</keyword>
<dbReference type="PANTHER" id="PTHR43004:SF19">
    <property type="entry name" value="BINDING MONOOXYGENASE, PUTATIVE (JCVI)-RELATED"/>
    <property type="match status" value="1"/>
</dbReference>
<dbReference type="PRINTS" id="PR00420">
    <property type="entry name" value="RNGMNOXGNASE"/>
</dbReference>
<keyword evidence="5" id="KW-0560">Oxidoreductase</keyword>
<dbReference type="InterPro" id="IPR036188">
    <property type="entry name" value="FAD/NAD-bd_sf"/>
</dbReference>
<name>A0AAU8DV68_9ACTN</name>
<evidence type="ECO:0000313" key="5">
    <source>
        <dbReference type="EMBL" id="XCG65100.1"/>
    </source>
</evidence>
<protein>
    <submittedName>
        <fullName evidence="5">FAD-dependent monooxygenase</fullName>
    </submittedName>
</protein>
<dbReference type="Pfam" id="PF01494">
    <property type="entry name" value="FAD_binding_3"/>
    <property type="match status" value="1"/>
</dbReference>